<dbReference type="Proteomes" id="UP001245370">
    <property type="component" value="Unassembled WGS sequence"/>
</dbReference>
<dbReference type="NCBIfam" id="NF038065">
    <property type="entry name" value="Pr6Pr"/>
    <property type="match status" value="1"/>
</dbReference>
<dbReference type="EMBL" id="BSDO01000008">
    <property type="protein sequence ID" value="GLI24715.1"/>
    <property type="molecule type" value="Genomic_DNA"/>
</dbReference>
<dbReference type="RefSeq" id="WP_281809442.1">
    <property type="nucleotide sequence ID" value="NZ_BSDO01000008.1"/>
</dbReference>
<comment type="caution">
    <text evidence="2">The sequence shown here is derived from an EMBL/GenBank/DDBJ whole genome shotgun (WGS) entry which is preliminary data.</text>
</comment>
<evidence type="ECO:0000313" key="5">
    <source>
        <dbReference type="Proteomes" id="UP001245370"/>
    </source>
</evidence>
<feature type="transmembrane region" description="Helical" evidence="1">
    <location>
        <begin position="81"/>
        <end position="102"/>
    </location>
</feature>
<feature type="transmembrane region" description="Helical" evidence="1">
    <location>
        <begin position="12"/>
        <end position="31"/>
    </location>
</feature>
<dbReference type="InterPro" id="IPR049713">
    <property type="entry name" value="Pr6Pr-like"/>
</dbReference>
<name>A0A9W6CQQ6_XANFL</name>
<evidence type="ECO:0000256" key="1">
    <source>
        <dbReference type="SAM" id="Phobius"/>
    </source>
</evidence>
<dbReference type="AlphaFoldDB" id="A0A9W6CQQ6"/>
<dbReference type="GeneID" id="95765163"/>
<feature type="transmembrane region" description="Helical" evidence="1">
    <location>
        <begin position="179"/>
        <end position="200"/>
    </location>
</feature>
<evidence type="ECO:0000313" key="3">
    <source>
        <dbReference type="EMBL" id="MDR6335608.1"/>
    </source>
</evidence>
<sequence>MGHGVWCRRMAALTAVVGWAALILQLVILVQKMAAAGQGFGPALWRFLGFFTVLTNLGVAIVATEIALGGLHALTGARARLTAVVSIVLVGIIYALLLRNVWSPQGAQLVADRLLHQAVPVLFLIVWLVGPHGRLRLADTVWAMAPPLAYLVYALARGEADGWYAYWFLDPAKLGAEKMAQNAVVLAVVFFTTALIFVGVDRAIGHRRG</sequence>
<keyword evidence="1" id="KW-0472">Membrane</keyword>
<proteinExistence type="predicted"/>
<gene>
    <name evidence="3" type="ORF">GGQ86_004104</name>
    <name evidence="2" type="ORF">XFLAVUS301_43890</name>
</gene>
<keyword evidence="1" id="KW-1133">Transmembrane helix</keyword>
<organism evidence="2 4">
    <name type="scientific">Xanthobacter flavus</name>
    <dbReference type="NCBI Taxonomy" id="281"/>
    <lineage>
        <taxon>Bacteria</taxon>
        <taxon>Pseudomonadati</taxon>
        <taxon>Pseudomonadota</taxon>
        <taxon>Alphaproteobacteria</taxon>
        <taxon>Hyphomicrobiales</taxon>
        <taxon>Xanthobacteraceae</taxon>
        <taxon>Xanthobacter</taxon>
    </lineage>
</organism>
<evidence type="ECO:0008006" key="6">
    <source>
        <dbReference type="Google" id="ProtNLM"/>
    </source>
</evidence>
<dbReference type="EMBL" id="JAVDPY010000008">
    <property type="protein sequence ID" value="MDR6335608.1"/>
    <property type="molecule type" value="Genomic_DNA"/>
</dbReference>
<dbReference type="Proteomes" id="UP001144397">
    <property type="component" value="Unassembled WGS sequence"/>
</dbReference>
<reference evidence="3 5" key="2">
    <citation type="submission" date="2023-07" db="EMBL/GenBank/DDBJ databases">
        <title>Genomic Encyclopedia of Type Strains, Phase IV (KMG-IV): sequencing the most valuable type-strain genomes for metagenomic binning, comparative biology and taxonomic classification.</title>
        <authorList>
            <person name="Goeker M."/>
        </authorList>
    </citation>
    <scope>NUCLEOTIDE SEQUENCE [LARGE SCALE GENOMIC DNA]</scope>
    <source>
        <strain evidence="3 5">DSM 338</strain>
    </source>
</reference>
<accession>A0A9W6CQQ6</accession>
<feature type="transmembrane region" description="Helical" evidence="1">
    <location>
        <begin position="43"/>
        <end position="69"/>
    </location>
</feature>
<reference evidence="2" key="1">
    <citation type="submission" date="2022-12" db="EMBL/GenBank/DDBJ databases">
        <title>Reference genome sequencing for broad-spectrum identification of bacterial and archaeal isolates by mass spectrometry.</title>
        <authorList>
            <person name="Sekiguchi Y."/>
            <person name="Tourlousse D.M."/>
        </authorList>
    </citation>
    <scope>NUCLEOTIDE SEQUENCE</scope>
    <source>
        <strain evidence="2">301</strain>
    </source>
</reference>
<keyword evidence="5" id="KW-1185">Reference proteome</keyword>
<feature type="transmembrane region" description="Helical" evidence="1">
    <location>
        <begin position="114"/>
        <end position="130"/>
    </location>
</feature>
<evidence type="ECO:0000313" key="4">
    <source>
        <dbReference type="Proteomes" id="UP001144397"/>
    </source>
</evidence>
<protein>
    <recommendedName>
        <fullName evidence="6">Pr6Pr family membrane protein</fullName>
    </recommendedName>
</protein>
<keyword evidence="1" id="KW-0812">Transmembrane</keyword>
<evidence type="ECO:0000313" key="2">
    <source>
        <dbReference type="EMBL" id="GLI24715.1"/>
    </source>
</evidence>